<proteinExistence type="predicted"/>
<dbReference type="Gene3D" id="3.40.50.300">
    <property type="entry name" value="P-loop containing nucleotide triphosphate hydrolases"/>
    <property type="match status" value="1"/>
</dbReference>
<evidence type="ECO:0000259" key="3">
    <source>
        <dbReference type="Pfam" id="PF00685"/>
    </source>
</evidence>
<dbReference type="InterPro" id="IPR037359">
    <property type="entry name" value="NST/OST"/>
</dbReference>
<gene>
    <name evidence="4" type="ORF">BSL82_03100</name>
</gene>
<dbReference type="GO" id="GO:0008146">
    <property type="term" value="F:sulfotransferase activity"/>
    <property type="evidence" value="ECO:0007669"/>
    <property type="project" value="InterPro"/>
</dbReference>
<dbReference type="InterPro" id="IPR000863">
    <property type="entry name" value="Sulfotransferase_dom"/>
</dbReference>
<dbReference type="InterPro" id="IPR027417">
    <property type="entry name" value="P-loop_NTPase"/>
</dbReference>
<keyword evidence="1 4" id="KW-0808">Transferase</keyword>
<dbReference type="KEGG" id="sphj:BSL82_03100"/>
<dbReference type="SUPFAM" id="SSF52540">
    <property type="entry name" value="P-loop containing nucleoside triphosphate hydrolases"/>
    <property type="match status" value="1"/>
</dbReference>
<accession>A0A1L3ZS07</accession>
<evidence type="ECO:0000256" key="2">
    <source>
        <dbReference type="ARBA" id="ARBA00023180"/>
    </source>
</evidence>
<keyword evidence="2" id="KW-0325">Glycoprotein</keyword>
<organism evidence="4 5">
    <name type="scientific">Tardibacter chloracetimidivorans</name>
    <dbReference type="NCBI Taxonomy" id="1921510"/>
    <lineage>
        <taxon>Bacteria</taxon>
        <taxon>Pseudomonadati</taxon>
        <taxon>Pseudomonadota</taxon>
        <taxon>Alphaproteobacteria</taxon>
        <taxon>Sphingomonadales</taxon>
        <taxon>Sphingomonadaceae</taxon>
        <taxon>Tardibacter</taxon>
    </lineage>
</organism>
<evidence type="ECO:0000313" key="5">
    <source>
        <dbReference type="Proteomes" id="UP000182063"/>
    </source>
</evidence>
<evidence type="ECO:0000256" key="1">
    <source>
        <dbReference type="ARBA" id="ARBA00022679"/>
    </source>
</evidence>
<dbReference type="PANTHER" id="PTHR10605:SF56">
    <property type="entry name" value="BIFUNCTIONAL HEPARAN SULFATE N-DEACETYLASE_N-SULFOTRANSFERASE"/>
    <property type="match status" value="1"/>
</dbReference>
<name>A0A1L3ZS07_9SPHN</name>
<sequence length="284" mass="32879">MKEQPVPGPTLPNFIVIGAAKSATTWINYQLQHNPCIFMPGPEPHYFSTEFHRGPDWYEDFFAAADADQVIGEKSADYLAHPEAARRIAQRLPEARLVVQLRNPIDRAYSDYCMFFRRGAVTPHPERYLIRSETSIPRFLEDGLYFRHLSRFLDFFPREQISIILYDDIKSRPDEVIGQVCDHIGAPRTPSLKVGGPVKFKEAPMLPLALRRLLRPVKHLAEPWRQNSWFEAARSKFARPVDYPPLTDDLRRRLSEYYAYDVAELSKMLGRDMGCWLEAEPQEA</sequence>
<feature type="domain" description="Sulfotransferase" evidence="3">
    <location>
        <begin position="12"/>
        <end position="187"/>
    </location>
</feature>
<dbReference type="Proteomes" id="UP000182063">
    <property type="component" value="Chromosome"/>
</dbReference>
<evidence type="ECO:0000313" key="4">
    <source>
        <dbReference type="EMBL" id="API58413.1"/>
    </source>
</evidence>
<dbReference type="PANTHER" id="PTHR10605">
    <property type="entry name" value="HEPARAN SULFATE SULFOTRANSFERASE"/>
    <property type="match status" value="1"/>
</dbReference>
<dbReference type="STRING" id="1921510.BSL82_03100"/>
<reference evidence="5" key="1">
    <citation type="submission" date="2016-11" db="EMBL/GenBank/DDBJ databases">
        <title>Complete Genome Sequence of alachlor-degrading Sphingomonas sp. strain JJ-A5.</title>
        <authorList>
            <person name="Lee H."/>
            <person name="Ka J.-O."/>
        </authorList>
    </citation>
    <scope>NUCLEOTIDE SEQUENCE [LARGE SCALE GENOMIC DNA]</scope>
    <source>
        <strain evidence="5">JJ-A5</strain>
    </source>
</reference>
<dbReference type="Pfam" id="PF00685">
    <property type="entry name" value="Sulfotransfer_1"/>
    <property type="match status" value="1"/>
</dbReference>
<dbReference type="EMBL" id="CP018221">
    <property type="protein sequence ID" value="API58413.1"/>
    <property type="molecule type" value="Genomic_DNA"/>
</dbReference>
<protein>
    <submittedName>
        <fullName evidence="4">Sulfotransferase</fullName>
    </submittedName>
</protein>
<dbReference type="AlphaFoldDB" id="A0A1L3ZS07"/>
<keyword evidence="5" id="KW-1185">Reference proteome</keyword>